<evidence type="ECO:0000256" key="1">
    <source>
        <dbReference type="SAM" id="Phobius"/>
    </source>
</evidence>
<dbReference type="KEGG" id="tem:JW646_15665"/>
<feature type="transmembrane region" description="Helical" evidence="1">
    <location>
        <begin position="7"/>
        <end position="26"/>
    </location>
</feature>
<sequence>MKFKKSIILYICILSIIFISMLPSYVTCSNILKHNQRNGIYLYWTNSNFKNIVKAAGREKKIVRYFDRRFFPRKFSFTFMKGKGRHGLVYY</sequence>
<evidence type="ECO:0000313" key="2">
    <source>
        <dbReference type="EMBL" id="UEL47054.1"/>
    </source>
</evidence>
<name>A0AAX2ZCE6_9FIRM</name>
<dbReference type="Proteomes" id="UP001198983">
    <property type="component" value="Chromosome"/>
</dbReference>
<gene>
    <name evidence="2" type="ORF">JW646_15665</name>
</gene>
<keyword evidence="3" id="KW-1185">Reference proteome</keyword>
<dbReference type="RefSeq" id="WP_148556416.1">
    <property type="nucleotide sequence ID" value="NZ_CP081135.1"/>
</dbReference>
<keyword evidence="1" id="KW-0812">Transmembrane</keyword>
<keyword evidence="1" id="KW-1133">Transmembrane helix</keyword>
<keyword evidence="1" id="KW-0472">Membrane</keyword>
<evidence type="ECO:0000313" key="3">
    <source>
        <dbReference type="Proteomes" id="UP001198983"/>
    </source>
</evidence>
<protein>
    <submittedName>
        <fullName evidence="2">Uncharacterized protein</fullName>
    </submittedName>
</protein>
<dbReference type="EMBL" id="CP081135">
    <property type="protein sequence ID" value="UEL47054.1"/>
    <property type="molecule type" value="Genomic_DNA"/>
</dbReference>
<dbReference type="AlphaFoldDB" id="A0AAX2ZCE6"/>
<proteinExistence type="predicted"/>
<accession>A0AAX2ZCE6</accession>
<reference evidence="2 3" key="1">
    <citation type="journal article" date="2023" name="Int. J. Syst. Evol. Microbiol.">
        <title>Terrisporobacter hibernicus sp. nov., isolated from bovine faeces in Northern Ireland.</title>
        <authorList>
            <person name="Mitchell M."/>
            <person name="Nguyen S.V."/>
            <person name="Connor M."/>
            <person name="Fairley D.J."/>
            <person name="Donoghue O."/>
            <person name="Marshall H."/>
            <person name="Koolman L."/>
            <person name="McMullan G."/>
            <person name="Schaffer K.E."/>
            <person name="McGrath J.W."/>
            <person name="Fanning S."/>
        </authorList>
    </citation>
    <scope>NUCLEOTIDE SEQUENCE [LARGE SCALE GENOMIC DNA]</scope>
    <source>
        <strain evidence="2 3">MCA3</strain>
    </source>
</reference>
<organism evidence="2 3">
    <name type="scientific">Terrisporobacter hibernicus</name>
    <dbReference type="NCBI Taxonomy" id="2813371"/>
    <lineage>
        <taxon>Bacteria</taxon>
        <taxon>Bacillati</taxon>
        <taxon>Bacillota</taxon>
        <taxon>Clostridia</taxon>
        <taxon>Peptostreptococcales</taxon>
        <taxon>Peptostreptococcaceae</taxon>
        <taxon>Terrisporobacter</taxon>
    </lineage>
</organism>